<dbReference type="Gene3D" id="1.20.120.330">
    <property type="entry name" value="Nucleotidyltransferases domain 2"/>
    <property type="match status" value="1"/>
</dbReference>
<protein>
    <recommendedName>
        <fullName evidence="1">HEPN domain-containing protein</fullName>
    </recommendedName>
</protein>
<evidence type="ECO:0000313" key="3">
    <source>
        <dbReference type="Proteomes" id="UP001163046"/>
    </source>
</evidence>
<reference evidence="2" key="1">
    <citation type="submission" date="2023-01" db="EMBL/GenBank/DDBJ databases">
        <title>Genome assembly of the deep-sea coral Lophelia pertusa.</title>
        <authorList>
            <person name="Herrera S."/>
            <person name="Cordes E."/>
        </authorList>
    </citation>
    <scope>NUCLEOTIDE SEQUENCE</scope>
    <source>
        <strain evidence="2">USNM1676648</strain>
        <tissue evidence="2">Polyp</tissue>
    </source>
</reference>
<accession>A0A9X0CZJ7</accession>
<organism evidence="2 3">
    <name type="scientific">Desmophyllum pertusum</name>
    <dbReference type="NCBI Taxonomy" id="174260"/>
    <lineage>
        <taxon>Eukaryota</taxon>
        <taxon>Metazoa</taxon>
        <taxon>Cnidaria</taxon>
        <taxon>Anthozoa</taxon>
        <taxon>Hexacorallia</taxon>
        <taxon>Scleractinia</taxon>
        <taxon>Caryophylliina</taxon>
        <taxon>Caryophylliidae</taxon>
        <taxon>Desmophyllum</taxon>
    </lineage>
</organism>
<comment type="caution">
    <text evidence="2">The sequence shown here is derived from an EMBL/GenBank/DDBJ whole genome shotgun (WGS) entry which is preliminary data.</text>
</comment>
<proteinExistence type="predicted"/>
<dbReference type="SUPFAM" id="SSF81593">
    <property type="entry name" value="Nucleotidyltransferase substrate binding subunit/domain"/>
    <property type="match status" value="1"/>
</dbReference>
<gene>
    <name evidence="2" type="ORF">OS493_010899</name>
</gene>
<dbReference type="OrthoDB" id="10056691at2759"/>
<dbReference type="Proteomes" id="UP001163046">
    <property type="component" value="Unassembled WGS sequence"/>
</dbReference>
<keyword evidence="3" id="KW-1185">Reference proteome</keyword>
<dbReference type="AlphaFoldDB" id="A0A9X0CZJ7"/>
<name>A0A9X0CZJ7_9CNID</name>
<evidence type="ECO:0000259" key="1">
    <source>
        <dbReference type="PROSITE" id="PS50910"/>
    </source>
</evidence>
<dbReference type="Pfam" id="PF05168">
    <property type="entry name" value="HEPN"/>
    <property type="match status" value="1"/>
</dbReference>
<feature type="domain" description="HEPN" evidence="1">
    <location>
        <begin position="1"/>
        <end position="91"/>
    </location>
</feature>
<evidence type="ECO:0000313" key="2">
    <source>
        <dbReference type="EMBL" id="KAJ7380188.1"/>
    </source>
</evidence>
<dbReference type="PROSITE" id="PS50910">
    <property type="entry name" value="HEPN"/>
    <property type="match status" value="1"/>
</dbReference>
<dbReference type="InterPro" id="IPR007842">
    <property type="entry name" value="HEPN_dom"/>
</dbReference>
<sequence>MFQMSPGKAAEKALKAAQYTVDADKTNFHDLVQNCNDLNDSELTNLASQLESLVGGSARMRYPDRMCFPQIPNEVYSEQMAQQALQLAKKIIARVKNRIT</sequence>
<dbReference type="EMBL" id="MU826354">
    <property type="protein sequence ID" value="KAJ7380188.1"/>
    <property type="molecule type" value="Genomic_DNA"/>
</dbReference>